<accession>A0ABM0H1R8</accession>
<feature type="domain" description="Ionotropic glutamate receptor C-terminal" evidence="20">
    <location>
        <begin position="301"/>
        <end position="648"/>
    </location>
</feature>
<evidence type="ECO:0000256" key="5">
    <source>
        <dbReference type="ARBA" id="ARBA00022475"/>
    </source>
</evidence>
<dbReference type="SMART" id="SM00918">
    <property type="entry name" value="Lig_chan-Glu_bd"/>
    <property type="match status" value="1"/>
</dbReference>
<dbReference type="Pfam" id="PF10562">
    <property type="entry name" value="CaM_bdg_C0"/>
    <property type="match status" value="1"/>
</dbReference>
<keyword evidence="6" id="KW-0597">Phosphoprotein</keyword>
<keyword evidence="9" id="KW-0770">Synapse</keyword>
<dbReference type="SUPFAM" id="SSF53850">
    <property type="entry name" value="Periplasmic binding protein-like II"/>
    <property type="match status" value="1"/>
</dbReference>
<dbReference type="Proteomes" id="UP000694865">
    <property type="component" value="Unplaced"/>
</dbReference>
<dbReference type="Gene3D" id="3.40.50.2300">
    <property type="match status" value="1"/>
</dbReference>
<comment type="subcellular location">
    <subcellularLocation>
        <location evidence="1">Cell membrane</location>
        <topology evidence="1">Multi-pass membrane protein</topology>
    </subcellularLocation>
    <subcellularLocation>
        <location evidence="18">Postsynaptic cell membrane</location>
    </subcellularLocation>
</comment>
<evidence type="ECO:0000256" key="17">
    <source>
        <dbReference type="ARBA" id="ARBA00024675"/>
    </source>
</evidence>
<dbReference type="Pfam" id="PF00060">
    <property type="entry name" value="Lig_chan"/>
    <property type="match status" value="1"/>
</dbReference>
<evidence type="ECO:0000256" key="19">
    <source>
        <dbReference type="SAM" id="Phobius"/>
    </source>
</evidence>
<feature type="transmembrane region" description="Helical" evidence="19">
    <location>
        <begin position="429"/>
        <end position="448"/>
    </location>
</feature>
<keyword evidence="22" id="KW-1185">Reference proteome</keyword>
<evidence type="ECO:0000256" key="14">
    <source>
        <dbReference type="ARBA" id="ARBA00023257"/>
    </source>
</evidence>
<keyword evidence="5" id="KW-1003">Cell membrane</keyword>
<dbReference type="InterPro" id="IPR001320">
    <property type="entry name" value="Iontro_rcpt_C"/>
</dbReference>
<feature type="non-terminal residue" evidence="23">
    <location>
        <position position="1"/>
    </location>
</feature>
<dbReference type="InterPro" id="IPR001508">
    <property type="entry name" value="Iono_Glu_rcpt_met"/>
</dbReference>
<evidence type="ECO:0000259" key="20">
    <source>
        <dbReference type="SMART" id="SM00079"/>
    </source>
</evidence>
<dbReference type="Gene3D" id="1.10.287.70">
    <property type="match status" value="1"/>
</dbReference>
<dbReference type="InterPro" id="IPR015683">
    <property type="entry name" value="Ionotropic_Glu_rcpt"/>
</dbReference>
<evidence type="ECO:0000256" key="10">
    <source>
        <dbReference type="ARBA" id="ARBA00023065"/>
    </source>
</evidence>
<name>A0ABM0H1R8_SACKO</name>
<feature type="domain" description="Ionotropic glutamate receptor L-glutamate and glycine-binding" evidence="21">
    <location>
        <begin position="309"/>
        <end position="375"/>
    </location>
</feature>
<organism evidence="22 23">
    <name type="scientific">Saccoglossus kowalevskii</name>
    <name type="common">Acorn worm</name>
    <dbReference type="NCBI Taxonomy" id="10224"/>
    <lineage>
        <taxon>Eukaryota</taxon>
        <taxon>Metazoa</taxon>
        <taxon>Hemichordata</taxon>
        <taxon>Enteropneusta</taxon>
        <taxon>Harrimaniidae</taxon>
        <taxon>Saccoglossus</taxon>
    </lineage>
</organism>
<comment type="subunit">
    <text evidence="2">Forms a heteromeric NMDA channel with Nmdar2.</text>
</comment>
<dbReference type="RefSeq" id="XP_002742295.1">
    <property type="nucleotide sequence ID" value="XM_002742249.2"/>
</dbReference>
<evidence type="ECO:0000256" key="7">
    <source>
        <dbReference type="ARBA" id="ARBA00022692"/>
    </source>
</evidence>
<gene>
    <name evidence="23" type="primary">LOC100371391</name>
</gene>
<keyword evidence="15" id="KW-1071">Ligand-gated ion channel</keyword>
<evidence type="ECO:0000256" key="8">
    <source>
        <dbReference type="ARBA" id="ARBA00022989"/>
    </source>
</evidence>
<feature type="transmembrane region" description="Helical" evidence="19">
    <location>
        <begin position="499"/>
        <end position="524"/>
    </location>
</feature>
<dbReference type="Pfam" id="PF10613">
    <property type="entry name" value="Lig_chan-Glu_bd"/>
    <property type="match status" value="1"/>
</dbReference>
<evidence type="ECO:0000256" key="12">
    <source>
        <dbReference type="ARBA" id="ARBA00023170"/>
    </source>
</evidence>
<evidence type="ECO:0000256" key="13">
    <source>
        <dbReference type="ARBA" id="ARBA00023180"/>
    </source>
</evidence>
<keyword evidence="7 19" id="KW-0812">Transmembrane</keyword>
<dbReference type="Gene3D" id="3.40.190.10">
    <property type="entry name" value="Periplasmic binding protein-like II"/>
    <property type="match status" value="2"/>
</dbReference>
<proteinExistence type="predicted"/>
<evidence type="ECO:0000256" key="11">
    <source>
        <dbReference type="ARBA" id="ARBA00023136"/>
    </source>
</evidence>
<evidence type="ECO:0000256" key="6">
    <source>
        <dbReference type="ARBA" id="ARBA00022553"/>
    </source>
</evidence>
<evidence type="ECO:0000313" key="22">
    <source>
        <dbReference type="Proteomes" id="UP000694865"/>
    </source>
</evidence>
<evidence type="ECO:0000256" key="4">
    <source>
        <dbReference type="ARBA" id="ARBA00022448"/>
    </source>
</evidence>
<evidence type="ECO:0000256" key="15">
    <source>
        <dbReference type="ARBA" id="ARBA00023286"/>
    </source>
</evidence>
<evidence type="ECO:0000256" key="9">
    <source>
        <dbReference type="ARBA" id="ARBA00023018"/>
    </source>
</evidence>
<evidence type="ECO:0000256" key="1">
    <source>
        <dbReference type="ARBA" id="ARBA00004651"/>
    </source>
</evidence>
<feature type="transmembrane region" description="Helical" evidence="19">
    <location>
        <begin position="666"/>
        <end position="690"/>
    </location>
</feature>
<keyword evidence="13" id="KW-0325">Glycoprotein</keyword>
<evidence type="ECO:0000256" key="3">
    <source>
        <dbReference type="ARBA" id="ARBA00015895"/>
    </source>
</evidence>
<evidence type="ECO:0000259" key="21">
    <source>
        <dbReference type="SMART" id="SM00918"/>
    </source>
</evidence>
<keyword evidence="14" id="KW-0628">Postsynaptic cell membrane</keyword>
<dbReference type="InterPro" id="IPR019594">
    <property type="entry name" value="Glu/Gly-bd"/>
</dbReference>
<keyword evidence="4" id="KW-0813">Transport</keyword>
<dbReference type="PANTHER" id="PTHR18966">
    <property type="entry name" value="IONOTROPIC GLUTAMATE RECEPTOR"/>
    <property type="match status" value="1"/>
</dbReference>
<keyword evidence="10" id="KW-0406">Ion transport</keyword>
<evidence type="ECO:0000256" key="2">
    <source>
        <dbReference type="ARBA" id="ARBA00011106"/>
    </source>
</evidence>
<sequence length="803" mass="89388">HIHMSFMRTVPPYSHQAIVWVELLKVYSWTRVVTITSDDQDGRAVLATLRKMEDTLDNSSGYIIEGSLVYKPGGDNISNLFTKISELQSRVFLLYASVDDALQIYTEATKYNLTTAGNIWIVTQQALSGKALKTAPEGLLGLRLSNDTNELAHVKDAIYIIARGLKNFFDEPGTTEPPKTCQNSGHFWASGVTFLRKLKSCELPDGDTGYVSFDSHGDREYVDYDIVNTQRPSEGEELVAEVVGKWENKQVKIGSVVWPGGQVGKPPEGVSLSSRLQITTIDTKPFVMVGPPNSEGSCSHDIKAVECAQYNKSGDGGDWSTMCCTGFCIDLLVKLADHLNFSYDLHLVSDGKYGTLEMNGSYKKHWNGMVGELVDNKADMIVAPLTINNERAQYIDFSVPFKYQGLTILVKKKDHGSSFASFFQPFESALWLLIGLAVHIVALILYVLDRFSPFGRFKSGQTGDEQDALTLSSAMWFSWGVLLNSGMGEGTPRSLSARVLGMVWAGFAMIMVASYTANLAAFLLRNPSESFKYATVTGSSVEQYFRRQVELSTMYRFMEDYNYDNVSAAIAALKNHNELDAFIWDSAVLDYVASDDCSLVTVGELFGRCGFGLGLQKGSPWTQKVSLRILSFHESGVMEGLDSEWISFKHCKLSDNQPATLGLSNMAGVFILVAGGIIMGIPLIFVEIFYKHHMETKEKQMELARMAASRWRGTVQRRRTVRQTLLNRIPNRDDKKPNIRAASLVKKSSDPEKEAEIITISQMSPNMEDSLHSTNEVSFVHSRHSSLKRNHFSERGDILEHSV</sequence>
<comment type="function">
    <text evidence="17">NMDA receptor subtype of glutamate-gated ion channels with high calcium permeability and voltage-dependent sensitivity to magnesium. Mediated by glycine. This protein plays a key role in synaptic plasticity, synaptogenesis, excitotoxicity, memory acquisition and learning. It mediates neuronal functions in glutamate neurotransmission. Is involved in the cell surface targeting of NMDA receptors. Plays a role in associative learning and in long-term memory consolidation.</text>
</comment>
<dbReference type="SUPFAM" id="SSF81324">
    <property type="entry name" value="Voltage-gated potassium channels"/>
    <property type="match status" value="1"/>
</dbReference>
<dbReference type="SMART" id="SM00079">
    <property type="entry name" value="PBPe"/>
    <property type="match status" value="1"/>
</dbReference>
<keyword evidence="16" id="KW-0407">Ion channel</keyword>
<reference evidence="23" key="1">
    <citation type="submission" date="2025-08" db="UniProtKB">
        <authorList>
            <consortium name="RefSeq"/>
        </authorList>
    </citation>
    <scope>IDENTIFICATION</scope>
    <source>
        <tissue evidence="23">Testes</tissue>
    </source>
</reference>
<dbReference type="PRINTS" id="PR00177">
    <property type="entry name" value="NMDARECEPTOR"/>
</dbReference>
<keyword evidence="12" id="KW-0675">Receptor</keyword>
<evidence type="ECO:0000256" key="16">
    <source>
        <dbReference type="ARBA" id="ARBA00023303"/>
    </source>
</evidence>
<dbReference type="InterPro" id="IPR018882">
    <property type="entry name" value="CaM-bd_C0_NMDA_rcpt_NR1"/>
</dbReference>
<dbReference type="SUPFAM" id="SSF53822">
    <property type="entry name" value="Periplasmic binding protein-like I"/>
    <property type="match status" value="1"/>
</dbReference>
<keyword evidence="11 19" id="KW-0472">Membrane</keyword>
<evidence type="ECO:0000256" key="18">
    <source>
        <dbReference type="ARBA" id="ARBA00034100"/>
    </source>
</evidence>
<keyword evidence="8 19" id="KW-1133">Transmembrane helix</keyword>
<dbReference type="GeneID" id="100371391"/>
<evidence type="ECO:0000313" key="23">
    <source>
        <dbReference type="RefSeq" id="XP_002742295.1"/>
    </source>
</evidence>
<protein>
    <recommendedName>
        <fullName evidence="3">Glutamate [NMDA] receptor subunit 1</fullName>
    </recommendedName>
</protein>
<dbReference type="InterPro" id="IPR001828">
    <property type="entry name" value="ANF_lig-bd_rcpt"/>
</dbReference>
<dbReference type="InterPro" id="IPR028082">
    <property type="entry name" value="Peripla_BP_I"/>
</dbReference>
<dbReference type="Pfam" id="PF01094">
    <property type="entry name" value="ANF_receptor"/>
    <property type="match status" value="1"/>
</dbReference>